<reference evidence="7" key="1">
    <citation type="journal article" date="2014" name="Int. J. Syst. Evol. Microbiol.">
        <title>Complete genome sequence of Corynebacterium casei LMG S-19264T (=DSM 44701T), isolated from a smear-ripened cheese.</title>
        <authorList>
            <consortium name="US DOE Joint Genome Institute (JGI-PGF)"/>
            <person name="Walter F."/>
            <person name="Albersmeier A."/>
            <person name="Kalinowski J."/>
            <person name="Ruckert C."/>
        </authorList>
    </citation>
    <scope>NUCLEOTIDE SEQUENCE</scope>
    <source>
        <strain evidence="7">JCM 3090</strain>
    </source>
</reference>
<dbReference type="GO" id="GO:0003677">
    <property type="term" value="F:DNA binding"/>
    <property type="evidence" value="ECO:0007669"/>
    <property type="project" value="UniProtKB-KW"/>
</dbReference>
<gene>
    <name evidence="7" type="ORF">GCM10010123_44890</name>
</gene>
<dbReference type="EMBL" id="BMQB01000014">
    <property type="protein sequence ID" value="GGK09998.1"/>
    <property type="molecule type" value="Genomic_DNA"/>
</dbReference>
<evidence type="ECO:0000259" key="6">
    <source>
        <dbReference type="PROSITE" id="PS50931"/>
    </source>
</evidence>
<evidence type="ECO:0000256" key="4">
    <source>
        <dbReference type="ARBA" id="ARBA00023163"/>
    </source>
</evidence>
<dbReference type="RefSeq" id="WP_189172208.1">
    <property type="nucleotide sequence ID" value="NZ_BMQB01000014.1"/>
</dbReference>
<dbReference type="AlphaFoldDB" id="A0A8J3BEV2"/>
<organism evidence="7 8">
    <name type="scientific">Pilimelia anulata</name>
    <dbReference type="NCBI Taxonomy" id="53371"/>
    <lineage>
        <taxon>Bacteria</taxon>
        <taxon>Bacillati</taxon>
        <taxon>Actinomycetota</taxon>
        <taxon>Actinomycetes</taxon>
        <taxon>Micromonosporales</taxon>
        <taxon>Micromonosporaceae</taxon>
        <taxon>Pilimelia</taxon>
    </lineage>
</organism>
<evidence type="ECO:0000313" key="7">
    <source>
        <dbReference type="EMBL" id="GGK09998.1"/>
    </source>
</evidence>
<dbReference type="SUPFAM" id="SSF53850">
    <property type="entry name" value="Periplasmic binding protein-like II"/>
    <property type="match status" value="1"/>
</dbReference>
<evidence type="ECO:0000256" key="3">
    <source>
        <dbReference type="ARBA" id="ARBA00023125"/>
    </source>
</evidence>
<evidence type="ECO:0000256" key="1">
    <source>
        <dbReference type="ARBA" id="ARBA00009437"/>
    </source>
</evidence>
<dbReference type="SUPFAM" id="SSF46785">
    <property type="entry name" value="Winged helix' DNA-binding domain"/>
    <property type="match status" value="1"/>
</dbReference>
<dbReference type="Pfam" id="PF00126">
    <property type="entry name" value="HTH_1"/>
    <property type="match status" value="1"/>
</dbReference>
<dbReference type="PANTHER" id="PTHR30346">
    <property type="entry name" value="TRANSCRIPTIONAL DUAL REGULATOR HCAR-RELATED"/>
    <property type="match status" value="1"/>
</dbReference>
<comment type="caution">
    <text evidence="7">The sequence shown here is derived from an EMBL/GenBank/DDBJ whole genome shotgun (WGS) entry which is preliminary data.</text>
</comment>
<dbReference type="GO" id="GO:0032993">
    <property type="term" value="C:protein-DNA complex"/>
    <property type="evidence" value="ECO:0007669"/>
    <property type="project" value="TreeGrafter"/>
</dbReference>
<evidence type="ECO:0000313" key="8">
    <source>
        <dbReference type="Proteomes" id="UP000649739"/>
    </source>
</evidence>
<dbReference type="Pfam" id="PF03466">
    <property type="entry name" value="LysR_substrate"/>
    <property type="match status" value="1"/>
</dbReference>
<keyword evidence="4" id="KW-0804">Transcription</keyword>
<comment type="similarity">
    <text evidence="1">Belongs to the LysR transcriptional regulatory family.</text>
</comment>
<dbReference type="PROSITE" id="PS50931">
    <property type="entry name" value="HTH_LYSR"/>
    <property type="match status" value="1"/>
</dbReference>
<dbReference type="GO" id="GO:0003700">
    <property type="term" value="F:DNA-binding transcription factor activity"/>
    <property type="evidence" value="ECO:0007669"/>
    <property type="project" value="InterPro"/>
</dbReference>
<dbReference type="Gene3D" id="1.10.10.10">
    <property type="entry name" value="Winged helix-like DNA-binding domain superfamily/Winged helix DNA-binding domain"/>
    <property type="match status" value="1"/>
</dbReference>
<dbReference type="InterPro" id="IPR036388">
    <property type="entry name" value="WH-like_DNA-bd_sf"/>
</dbReference>
<accession>A0A8J3BEV2</accession>
<dbReference type="PANTHER" id="PTHR30346:SF30">
    <property type="entry name" value="SMALL NEUTRAL PROTEASE REGULATORY PROTEIN"/>
    <property type="match status" value="1"/>
</dbReference>
<dbReference type="InterPro" id="IPR036390">
    <property type="entry name" value="WH_DNA-bd_sf"/>
</dbReference>
<evidence type="ECO:0000256" key="2">
    <source>
        <dbReference type="ARBA" id="ARBA00023015"/>
    </source>
</evidence>
<sequence length="335" mass="36576">MNLEIRHLRAICAIDDEGSLSKAATVLGLTQPSLTLLLQRVETVLGGRLFQRSRSGATPTPLGSVVLDRARLILGELDTFGTDFVRTDQHRPIRLGIWPVSWVNALIDQLDVELPNSSVLVEPSSRKLTQAIRHGHLDIAVIALAYEDAIPGNASLGRRMLLPRLPISVAIARSHPLAATPEIELADLANESWIAPSGSDDGCLTQLHAACRRAGYRPRIRFDIPSGNGTHLISSGKAVRLVEPTGNYPGIKLALLAGEPLSLRVFLVWRRDRVPEDDADRVFRMAARIFQRTALASPDFGPWWRAHPELHPLADKPGLLAGPELEPEPADNPCA</sequence>
<dbReference type="InterPro" id="IPR005119">
    <property type="entry name" value="LysR_subst-bd"/>
</dbReference>
<keyword evidence="3" id="KW-0238">DNA-binding</keyword>
<protein>
    <submittedName>
        <fullName evidence="7">Transcriptional regulator</fullName>
    </submittedName>
</protein>
<name>A0A8J3BEV2_9ACTN</name>
<keyword evidence="8" id="KW-1185">Reference proteome</keyword>
<feature type="region of interest" description="Disordered" evidence="5">
    <location>
        <begin position="315"/>
        <end position="335"/>
    </location>
</feature>
<keyword evidence="2" id="KW-0805">Transcription regulation</keyword>
<proteinExistence type="inferred from homology"/>
<feature type="domain" description="HTH lysR-type" evidence="6">
    <location>
        <begin position="3"/>
        <end position="60"/>
    </location>
</feature>
<evidence type="ECO:0000256" key="5">
    <source>
        <dbReference type="SAM" id="MobiDB-lite"/>
    </source>
</evidence>
<reference evidence="7" key="2">
    <citation type="submission" date="2020-09" db="EMBL/GenBank/DDBJ databases">
        <authorList>
            <person name="Sun Q."/>
            <person name="Ohkuma M."/>
        </authorList>
    </citation>
    <scope>NUCLEOTIDE SEQUENCE</scope>
    <source>
        <strain evidence="7">JCM 3090</strain>
    </source>
</reference>
<dbReference type="InterPro" id="IPR000847">
    <property type="entry name" value="LysR_HTH_N"/>
</dbReference>
<dbReference type="Proteomes" id="UP000649739">
    <property type="component" value="Unassembled WGS sequence"/>
</dbReference>
<dbReference type="Gene3D" id="3.40.190.290">
    <property type="match status" value="1"/>
</dbReference>